<gene>
    <name evidence="1" type="ORF">Taro_055217</name>
</gene>
<reference evidence="1" key="1">
    <citation type="submission" date="2017-07" db="EMBL/GenBank/DDBJ databases">
        <title>Taro Niue Genome Assembly and Annotation.</title>
        <authorList>
            <person name="Atibalentja N."/>
            <person name="Keating K."/>
            <person name="Fields C.J."/>
        </authorList>
    </citation>
    <scope>NUCLEOTIDE SEQUENCE</scope>
    <source>
        <strain evidence="1">Niue_2</strain>
        <tissue evidence="1">Leaf</tissue>
    </source>
</reference>
<evidence type="ECO:0000313" key="2">
    <source>
        <dbReference type="Proteomes" id="UP000652761"/>
    </source>
</evidence>
<sequence length="252" mass="27921">MVTSSVGTPRFRGEPGTWVCSGFVSVQWYRQGLVRESRSLLVLLLVPSRTVAEQGLRHHQQCNIFWLCTPRGMPQASARSQEAEPCQARYQTLTGWCRPSGDQCRTPTARCRPLGAERRPSNVEHRPPKSKCRPLGVECGPPASGCRALATVAGRHYRTIDHQASNAYCQASATRRSAKSRIRPTTSEESDIPPFAVQLCGLGEYVRLDWREDDKVDEYKAPKPVVPLTDLASARPTSARTLADLLLRPATP</sequence>
<protein>
    <submittedName>
        <fullName evidence="1">Uncharacterized protein</fullName>
    </submittedName>
</protein>
<dbReference type="EMBL" id="NMUH01012311">
    <property type="protein sequence ID" value="MQM22169.1"/>
    <property type="molecule type" value="Genomic_DNA"/>
</dbReference>
<comment type="caution">
    <text evidence="1">The sequence shown here is derived from an EMBL/GenBank/DDBJ whole genome shotgun (WGS) entry which is preliminary data.</text>
</comment>
<dbReference type="AlphaFoldDB" id="A0A843XQV5"/>
<organism evidence="1 2">
    <name type="scientific">Colocasia esculenta</name>
    <name type="common">Wild taro</name>
    <name type="synonym">Arum esculentum</name>
    <dbReference type="NCBI Taxonomy" id="4460"/>
    <lineage>
        <taxon>Eukaryota</taxon>
        <taxon>Viridiplantae</taxon>
        <taxon>Streptophyta</taxon>
        <taxon>Embryophyta</taxon>
        <taxon>Tracheophyta</taxon>
        <taxon>Spermatophyta</taxon>
        <taxon>Magnoliopsida</taxon>
        <taxon>Liliopsida</taxon>
        <taxon>Araceae</taxon>
        <taxon>Aroideae</taxon>
        <taxon>Colocasieae</taxon>
        <taxon>Colocasia</taxon>
    </lineage>
</organism>
<accession>A0A843XQV5</accession>
<name>A0A843XQV5_COLES</name>
<dbReference type="Proteomes" id="UP000652761">
    <property type="component" value="Unassembled WGS sequence"/>
</dbReference>
<keyword evidence="2" id="KW-1185">Reference proteome</keyword>
<proteinExistence type="predicted"/>
<evidence type="ECO:0000313" key="1">
    <source>
        <dbReference type="EMBL" id="MQM22169.1"/>
    </source>
</evidence>